<dbReference type="EMBL" id="PKPP01002008">
    <property type="protein sequence ID" value="PWA78294.1"/>
    <property type="molecule type" value="Genomic_DNA"/>
</dbReference>
<feature type="region of interest" description="Disordered" evidence="1">
    <location>
        <begin position="145"/>
        <end position="187"/>
    </location>
</feature>
<dbReference type="AlphaFoldDB" id="A0A2U1NXS8"/>
<evidence type="ECO:0000313" key="3">
    <source>
        <dbReference type="EMBL" id="PWA78294.1"/>
    </source>
</evidence>
<evidence type="ECO:0000259" key="2">
    <source>
        <dbReference type="Pfam" id="PF12776"/>
    </source>
</evidence>
<dbReference type="InterPro" id="IPR045026">
    <property type="entry name" value="LIMYB"/>
</dbReference>
<dbReference type="Pfam" id="PF12776">
    <property type="entry name" value="Myb_DNA-bind_3"/>
    <property type="match status" value="1"/>
</dbReference>
<evidence type="ECO:0000313" key="4">
    <source>
        <dbReference type="Proteomes" id="UP000245207"/>
    </source>
</evidence>
<accession>A0A2U1NXS8</accession>
<comment type="caution">
    <text evidence="3">The sequence shown here is derived from an EMBL/GenBank/DDBJ whole genome shotgun (WGS) entry which is preliminary data.</text>
</comment>
<dbReference type="PANTHER" id="PTHR47584">
    <property type="match status" value="1"/>
</dbReference>
<organism evidence="3 4">
    <name type="scientific">Artemisia annua</name>
    <name type="common">Sweet wormwood</name>
    <dbReference type="NCBI Taxonomy" id="35608"/>
    <lineage>
        <taxon>Eukaryota</taxon>
        <taxon>Viridiplantae</taxon>
        <taxon>Streptophyta</taxon>
        <taxon>Embryophyta</taxon>
        <taxon>Tracheophyta</taxon>
        <taxon>Spermatophyta</taxon>
        <taxon>Magnoliopsida</taxon>
        <taxon>eudicotyledons</taxon>
        <taxon>Gunneridae</taxon>
        <taxon>Pentapetalae</taxon>
        <taxon>asterids</taxon>
        <taxon>campanulids</taxon>
        <taxon>Asterales</taxon>
        <taxon>Asteraceae</taxon>
        <taxon>Asteroideae</taxon>
        <taxon>Anthemideae</taxon>
        <taxon>Artemisiinae</taxon>
        <taxon>Artemisia</taxon>
    </lineage>
</organism>
<name>A0A2U1NXS8_ARTAN</name>
<protein>
    <recommendedName>
        <fullName evidence="2">Myb/SANT-like domain-containing protein</fullName>
    </recommendedName>
</protein>
<dbReference type="PANTHER" id="PTHR47584:SF14">
    <property type="entry name" value="L10-INTERACTING MYB DOMAIN-CONTAINING PROTEIN-LIKE"/>
    <property type="match status" value="1"/>
</dbReference>
<keyword evidence="4" id="KW-1185">Reference proteome</keyword>
<feature type="domain" description="Myb/SANT-like" evidence="2">
    <location>
        <begin position="9"/>
        <end position="103"/>
    </location>
</feature>
<dbReference type="Proteomes" id="UP000245207">
    <property type="component" value="Unassembled WGS sequence"/>
</dbReference>
<sequence length="285" mass="33104">MRGHDDAMEWTEDCERFFLEILAERVKRHVNGSSFFTLTDWFNMDEQIFLKFAIRYGPDKLKGKYHRLRIRHNKFGELISDADVKWDPLSGKVVADDTVWDKFFQRDKSFKAFKRKGCKLYPLLTEVFGDPTFASRTSEEHGNHSLIFSPGIIPLPKKTSEEHRVESAGGEAGESEGTQSDNKKRKWGGDMLGIRRMKTSSGNDKCEAFLDVWKQSMMAFTDAWSQTMAEDYSIDECMAVLEATPDVSTTSYNKALTYFLEPDWRKMFLLMPKHRRKGWLDSMQK</sequence>
<evidence type="ECO:0000256" key="1">
    <source>
        <dbReference type="SAM" id="MobiDB-lite"/>
    </source>
</evidence>
<reference evidence="3 4" key="1">
    <citation type="journal article" date="2018" name="Mol. Plant">
        <title>The genome of Artemisia annua provides insight into the evolution of Asteraceae family and artemisinin biosynthesis.</title>
        <authorList>
            <person name="Shen Q."/>
            <person name="Zhang L."/>
            <person name="Liao Z."/>
            <person name="Wang S."/>
            <person name="Yan T."/>
            <person name="Shi P."/>
            <person name="Liu M."/>
            <person name="Fu X."/>
            <person name="Pan Q."/>
            <person name="Wang Y."/>
            <person name="Lv Z."/>
            <person name="Lu X."/>
            <person name="Zhang F."/>
            <person name="Jiang W."/>
            <person name="Ma Y."/>
            <person name="Chen M."/>
            <person name="Hao X."/>
            <person name="Li L."/>
            <person name="Tang Y."/>
            <person name="Lv G."/>
            <person name="Zhou Y."/>
            <person name="Sun X."/>
            <person name="Brodelius P.E."/>
            <person name="Rose J.K.C."/>
            <person name="Tang K."/>
        </authorList>
    </citation>
    <scope>NUCLEOTIDE SEQUENCE [LARGE SCALE GENOMIC DNA]</scope>
    <source>
        <strain evidence="4">cv. Huhao1</strain>
        <tissue evidence="3">Leaf</tissue>
    </source>
</reference>
<dbReference type="OrthoDB" id="1613645at2759"/>
<gene>
    <name evidence="3" type="ORF">CTI12_AA216360</name>
</gene>
<dbReference type="InterPro" id="IPR024752">
    <property type="entry name" value="Myb/SANT-like_dom"/>
</dbReference>
<proteinExistence type="predicted"/>